<comment type="caution">
    <text evidence="1">The sequence shown here is derived from an EMBL/GenBank/DDBJ whole genome shotgun (WGS) entry which is preliminary data.</text>
</comment>
<dbReference type="EMBL" id="LVLJ01002730">
    <property type="protein sequence ID" value="OAE23917.1"/>
    <property type="molecule type" value="Genomic_DNA"/>
</dbReference>
<accession>A0A176VT44</accession>
<sequence length="242" mass="26414">MSLVSLRGEIFTPRIKDREGAAASGDESGELCVQLEVQRKYCSKQFNLAVGHAIPRTRAKTAEEEHNELLANTLYAAIAIENTDAITSLLAPEIEWWYHGPPSHQHMKALLTGETPCGAFIFAVTKLGLLANKVFVEGSGRTDWSSWVHVWTICEGQITELREYYNTSIMVVSGGLFSSESSTSRPSMPKSGIRSSWSSGSSLSAHDGVVSNNATALWQNSLSILNNTSIPGIVFCIESFML</sequence>
<dbReference type="Pfam" id="PF07107">
    <property type="entry name" value="WI12"/>
    <property type="match status" value="1"/>
</dbReference>
<organism evidence="1 2">
    <name type="scientific">Marchantia polymorpha subsp. ruderalis</name>
    <dbReference type="NCBI Taxonomy" id="1480154"/>
    <lineage>
        <taxon>Eukaryota</taxon>
        <taxon>Viridiplantae</taxon>
        <taxon>Streptophyta</taxon>
        <taxon>Embryophyta</taxon>
        <taxon>Marchantiophyta</taxon>
        <taxon>Marchantiopsida</taxon>
        <taxon>Marchantiidae</taxon>
        <taxon>Marchantiales</taxon>
        <taxon>Marchantiaceae</taxon>
        <taxon>Marchantia</taxon>
    </lineage>
</organism>
<dbReference type="Gene3D" id="3.10.450.50">
    <property type="match status" value="1"/>
</dbReference>
<dbReference type="PANTHER" id="PTHR33703:SF1">
    <property type="entry name" value="WOUND-INDUCED PROTEIN 1"/>
    <property type="match status" value="1"/>
</dbReference>
<protein>
    <recommendedName>
        <fullName evidence="3">Wound-induced protein 1</fullName>
    </recommendedName>
</protein>
<reference evidence="1" key="1">
    <citation type="submission" date="2016-03" db="EMBL/GenBank/DDBJ databases">
        <title>Mechanisms controlling the formation of the plant cell surface in tip-growing cells are functionally conserved among land plants.</title>
        <authorList>
            <person name="Honkanen S."/>
            <person name="Jones V.A."/>
            <person name="Morieri G."/>
            <person name="Champion C."/>
            <person name="Hetherington A.J."/>
            <person name="Kelly S."/>
            <person name="Saint-Marcoux D."/>
            <person name="Proust H."/>
            <person name="Prescott H."/>
            <person name="Dolan L."/>
        </authorList>
    </citation>
    <scope>NUCLEOTIDE SEQUENCE [LARGE SCALE GENOMIC DNA]</scope>
    <source>
        <tissue evidence="1">Whole gametophyte</tissue>
    </source>
</reference>
<dbReference type="SUPFAM" id="SSF54427">
    <property type="entry name" value="NTF2-like"/>
    <property type="match status" value="1"/>
</dbReference>
<evidence type="ECO:0000313" key="1">
    <source>
        <dbReference type="EMBL" id="OAE23917.1"/>
    </source>
</evidence>
<keyword evidence="2" id="KW-1185">Reference proteome</keyword>
<dbReference type="PANTHER" id="PTHR33703">
    <property type="entry name" value="OS07G0691300 PROTEIN"/>
    <property type="match status" value="1"/>
</dbReference>
<dbReference type="InterPro" id="IPR009798">
    <property type="entry name" value="Wun1-like"/>
</dbReference>
<evidence type="ECO:0008006" key="3">
    <source>
        <dbReference type="Google" id="ProtNLM"/>
    </source>
</evidence>
<dbReference type="Proteomes" id="UP000077202">
    <property type="component" value="Unassembled WGS sequence"/>
</dbReference>
<evidence type="ECO:0000313" key="2">
    <source>
        <dbReference type="Proteomes" id="UP000077202"/>
    </source>
</evidence>
<dbReference type="AlphaFoldDB" id="A0A176VT44"/>
<dbReference type="InterPro" id="IPR032710">
    <property type="entry name" value="NTF2-like_dom_sf"/>
</dbReference>
<proteinExistence type="predicted"/>
<gene>
    <name evidence="1" type="ORF">AXG93_1217s1290</name>
</gene>
<name>A0A176VT44_MARPO</name>